<comment type="similarity">
    <text evidence="2">Belongs to the nitroreductase family.</text>
</comment>
<reference evidence="9" key="2">
    <citation type="submission" date="2021-04" db="EMBL/GenBank/DDBJ databases">
        <authorList>
            <person name="Gilroy R."/>
        </authorList>
    </citation>
    <scope>NUCLEOTIDE SEQUENCE</scope>
    <source>
        <strain evidence="9">1719</strain>
    </source>
</reference>
<protein>
    <submittedName>
        <fullName evidence="9">Nitroreductase</fullName>
    </submittedName>
</protein>
<name>A0A9D2AYI3_9SPHI</name>
<keyword evidence="5" id="KW-0521">NADP</keyword>
<keyword evidence="7" id="KW-0520">NAD</keyword>
<evidence type="ECO:0000256" key="6">
    <source>
        <dbReference type="ARBA" id="ARBA00023002"/>
    </source>
</evidence>
<accession>A0A9D2AYI3</accession>
<feature type="domain" description="Nitroreductase" evidence="8">
    <location>
        <begin position="11"/>
        <end position="166"/>
    </location>
</feature>
<comment type="cofactor">
    <cofactor evidence="1">
        <name>FMN</name>
        <dbReference type="ChEBI" id="CHEBI:58210"/>
    </cofactor>
</comment>
<keyword evidence="6" id="KW-0560">Oxidoreductase</keyword>
<evidence type="ECO:0000256" key="3">
    <source>
        <dbReference type="ARBA" id="ARBA00022630"/>
    </source>
</evidence>
<gene>
    <name evidence="9" type="ORF">H9853_06100</name>
</gene>
<sequence>MKNDILDAIQNRRATFQAQFTNKEIEEQDIWTILNAANAAPTHKRTQPWRFVVFQKEGLQKLGTELSRIYKEITPEDKYSEVKEENMAKKATDSNVAIAIVVNYTGAVPEWEELAATACAVQNMWLATHSLGLGGYWSSPGLINHIGPFLKLSENQQCIGLFYMGHIEPTKDNRSLNRTPIEEKVSWVS</sequence>
<dbReference type="PANTHER" id="PTHR43821:SF1">
    <property type="entry name" value="NAD(P)H NITROREDUCTASE YDJA-RELATED"/>
    <property type="match status" value="1"/>
</dbReference>
<dbReference type="EMBL" id="DXEZ01000166">
    <property type="protein sequence ID" value="HIX54578.1"/>
    <property type="molecule type" value="Genomic_DNA"/>
</dbReference>
<dbReference type="InterPro" id="IPR029479">
    <property type="entry name" value="Nitroreductase"/>
</dbReference>
<keyword evidence="4" id="KW-0288">FMN</keyword>
<evidence type="ECO:0000259" key="8">
    <source>
        <dbReference type="Pfam" id="PF00881"/>
    </source>
</evidence>
<dbReference type="InterPro" id="IPR026021">
    <property type="entry name" value="YdjA-like"/>
</dbReference>
<dbReference type="Pfam" id="PF00881">
    <property type="entry name" value="Nitroreductase"/>
    <property type="match status" value="1"/>
</dbReference>
<evidence type="ECO:0000256" key="5">
    <source>
        <dbReference type="ARBA" id="ARBA00022857"/>
    </source>
</evidence>
<comment type="caution">
    <text evidence="9">The sequence shown here is derived from an EMBL/GenBank/DDBJ whole genome shotgun (WGS) entry which is preliminary data.</text>
</comment>
<dbReference type="PANTHER" id="PTHR43821">
    <property type="entry name" value="NAD(P)H NITROREDUCTASE YDJA-RELATED"/>
    <property type="match status" value="1"/>
</dbReference>
<evidence type="ECO:0000256" key="2">
    <source>
        <dbReference type="ARBA" id="ARBA00007118"/>
    </source>
</evidence>
<dbReference type="AlphaFoldDB" id="A0A9D2AYI3"/>
<dbReference type="Proteomes" id="UP000824156">
    <property type="component" value="Unassembled WGS sequence"/>
</dbReference>
<dbReference type="InterPro" id="IPR000415">
    <property type="entry name" value="Nitroreductase-like"/>
</dbReference>
<evidence type="ECO:0000256" key="7">
    <source>
        <dbReference type="ARBA" id="ARBA00023027"/>
    </source>
</evidence>
<dbReference type="GO" id="GO:0016491">
    <property type="term" value="F:oxidoreductase activity"/>
    <property type="evidence" value="ECO:0007669"/>
    <property type="project" value="UniProtKB-KW"/>
</dbReference>
<keyword evidence="3" id="KW-0285">Flavoprotein</keyword>
<proteinExistence type="inferred from homology"/>
<dbReference type="CDD" id="cd02135">
    <property type="entry name" value="YdjA-like"/>
    <property type="match status" value="1"/>
</dbReference>
<evidence type="ECO:0000256" key="4">
    <source>
        <dbReference type="ARBA" id="ARBA00022643"/>
    </source>
</evidence>
<organism evidence="9 10">
    <name type="scientific">Candidatus Sphingobacterium stercoripullorum</name>
    <dbReference type="NCBI Taxonomy" id="2838759"/>
    <lineage>
        <taxon>Bacteria</taxon>
        <taxon>Pseudomonadati</taxon>
        <taxon>Bacteroidota</taxon>
        <taxon>Sphingobacteriia</taxon>
        <taxon>Sphingobacteriales</taxon>
        <taxon>Sphingobacteriaceae</taxon>
        <taxon>Sphingobacterium</taxon>
    </lineage>
</organism>
<dbReference type="Gene3D" id="3.40.109.10">
    <property type="entry name" value="NADH Oxidase"/>
    <property type="match status" value="1"/>
</dbReference>
<dbReference type="InterPro" id="IPR052530">
    <property type="entry name" value="NAD(P)H_nitroreductase"/>
</dbReference>
<evidence type="ECO:0000313" key="9">
    <source>
        <dbReference type="EMBL" id="HIX54578.1"/>
    </source>
</evidence>
<evidence type="ECO:0000313" key="10">
    <source>
        <dbReference type="Proteomes" id="UP000824156"/>
    </source>
</evidence>
<dbReference type="SUPFAM" id="SSF55469">
    <property type="entry name" value="FMN-dependent nitroreductase-like"/>
    <property type="match status" value="1"/>
</dbReference>
<evidence type="ECO:0000256" key="1">
    <source>
        <dbReference type="ARBA" id="ARBA00001917"/>
    </source>
</evidence>
<reference evidence="9" key="1">
    <citation type="journal article" date="2021" name="PeerJ">
        <title>Extensive microbial diversity within the chicken gut microbiome revealed by metagenomics and culture.</title>
        <authorList>
            <person name="Gilroy R."/>
            <person name="Ravi A."/>
            <person name="Getino M."/>
            <person name="Pursley I."/>
            <person name="Horton D.L."/>
            <person name="Alikhan N.F."/>
            <person name="Baker D."/>
            <person name="Gharbi K."/>
            <person name="Hall N."/>
            <person name="Watson M."/>
            <person name="Adriaenssens E.M."/>
            <person name="Foster-Nyarko E."/>
            <person name="Jarju S."/>
            <person name="Secka A."/>
            <person name="Antonio M."/>
            <person name="Oren A."/>
            <person name="Chaudhuri R.R."/>
            <person name="La Ragione R."/>
            <person name="Hildebrand F."/>
            <person name="Pallen M.J."/>
        </authorList>
    </citation>
    <scope>NUCLEOTIDE SEQUENCE</scope>
    <source>
        <strain evidence="9">1719</strain>
    </source>
</reference>